<name>A0AAN7WMG7_ELEMC</name>
<dbReference type="EMBL" id="JAUZQC010000026">
    <property type="protein sequence ID" value="KAK5847772.1"/>
    <property type="molecule type" value="Genomic_DNA"/>
</dbReference>
<reference evidence="1 2" key="2">
    <citation type="journal article" date="2023" name="Mol. Biol. Evol.">
        <title>Genomics of Secondarily Temperate Adaptation in the Only Non-Antarctic Icefish.</title>
        <authorList>
            <person name="Rivera-Colon A.G."/>
            <person name="Rayamajhi N."/>
            <person name="Minhas B.F."/>
            <person name="Madrigal G."/>
            <person name="Bilyk K.T."/>
            <person name="Yoon V."/>
            <person name="Hune M."/>
            <person name="Gregory S."/>
            <person name="Cheng C.H.C."/>
            <person name="Catchen J.M."/>
        </authorList>
    </citation>
    <scope>NUCLEOTIDE SEQUENCE [LARGE SCALE GENOMIC DNA]</scope>
    <source>
        <strain evidence="1">JMC-PN-2008</strain>
    </source>
</reference>
<proteinExistence type="predicted"/>
<sequence>MWLSADVFSTSSGCSFPRMPSVGERAHSASNMVRNIETSFTKTPGYSSEAERALQVIRRAALACHRAAAASRATARCMTGERAEL</sequence>
<dbReference type="Proteomes" id="UP001346869">
    <property type="component" value="Unassembled WGS sequence"/>
</dbReference>
<evidence type="ECO:0000313" key="2">
    <source>
        <dbReference type="Proteomes" id="UP001346869"/>
    </source>
</evidence>
<dbReference type="AlphaFoldDB" id="A0AAN7WMG7"/>
<keyword evidence="2" id="KW-1185">Reference proteome</keyword>
<gene>
    <name evidence="1" type="ORF">PBY51_016875</name>
</gene>
<protein>
    <submittedName>
        <fullName evidence="1">Uncharacterized protein</fullName>
    </submittedName>
</protein>
<reference evidence="1 2" key="1">
    <citation type="journal article" date="2023" name="Genes (Basel)">
        <title>Chromosome-Level Genome Assembly and Circadian Gene Repertoire of the Patagonia Blennie Eleginops maclovinus-The Closest Ancestral Proxy of Antarctic Cryonotothenioids.</title>
        <authorList>
            <person name="Cheng C.C."/>
            <person name="Rivera-Colon A.G."/>
            <person name="Minhas B.F."/>
            <person name="Wilson L."/>
            <person name="Rayamajhi N."/>
            <person name="Vargas-Chacoff L."/>
            <person name="Catchen J.M."/>
        </authorList>
    </citation>
    <scope>NUCLEOTIDE SEQUENCE [LARGE SCALE GENOMIC DNA]</scope>
    <source>
        <strain evidence="1">JMC-PN-2008</strain>
    </source>
</reference>
<evidence type="ECO:0000313" key="1">
    <source>
        <dbReference type="EMBL" id="KAK5847772.1"/>
    </source>
</evidence>
<organism evidence="1 2">
    <name type="scientific">Eleginops maclovinus</name>
    <name type="common">Patagonian blennie</name>
    <name type="synonym">Eleginus maclovinus</name>
    <dbReference type="NCBI Taxonomy" id="56733"/>
    <lineage>
        <taxon>Eukaryota</taxon>
        <taxon>Metazoa</taxon>
        <taxon>Chordata</taxon>
        <taxon>Craniata</taxon>
        <taxon>Vertebrata</taxon>
        <taxon>Euteleostomi</taxon>
        <taxon>Actinopterygii</taxon>
        <taxon>Neopterygii</taxon>
        <taxon>Teleostei</taxon>
        <taxon>Neoteleostei</taxon>
        <taxon>Acanthomorphata</taxon>
        <taxon>Eupercaria</taxon>
        <taxon>Perciformes</taxon>
        <taxon>Notothenioidei</taxon>
        <taxon>Eleginopidae</taxon>
        <taxon>Eleginops</taxon>
    </lineage>
</organism>
<accession>A0AAN7WMG7</accession>
<comment type="caution">
    <text evidence="1">The sequence shown here is derived from an EMBL/GenBank/DDBJ whole genome shotgun (WGS) entry which is preliminary data.</text>
</comment>